<dbReference type="EMBL" id="CP041666">
    <property type="protein sequence ID" value="QDP40860.1"/>
    <property type="molecule type" value="Genomic_DNA"/>
</dbReference>
<comment type="similarity">
    <text evidence="2 6">Belongs to the peptidase M24B family.</text>
</comment>
<comment type="cofactor">
    <cofactor evidence="1">
        <name>Mn(2+)</name>
        <dbReference type="ChEBI" id="CHEBI:29035"/>
    </cofactor>
</comment>
<keyword evidence="10" id="KW-1185">Reference proteome</keyword>
<dbReference type="OrthoDB" id="9806388at2"/>
<dbReference type="Pfam" id="PF01321">
    <property type="entry name" value="Creatinase_N"/>
    <property type="match status" value="1"/>
</dbReference>
<accession>A0A516KHI5</accession>
<keyword evidence="5" id="KW-0464">Manganese</keyword>
<feature type="domain" description="Creatinase N-terminal" evidence="8">
    <location>
        <begin position="3"/>
        <end position="134"/>
    </location>
</feature>
<evidence type="ECO:0000313" key="9">
    <source>
        <dbReference type="EMBL" id="QDP40860.1"/>
    </source>
</evidence>
<evidence type="ECO:0000259" key="7">
    <source>
        <dbReference type="Pfam" id="PF00557"/>
    </source>
</evidence>
<dbReference type="Gene3D" id="3.40.350.10">
    <property type="entry name" value="Creatinase/prolidase N-terminal domain"/>
    <property type="match status" value="1"/>
</dbReference>
<protein>
    <submittedName>
        <fullName evidence="9">Aminopeptidase P family protein</fullName>
    </submittedName>
</protein>
<keyword evidence="4" id="KW-0378">Hydrolase</keyword>
<dbReference type="AlphaFoldDB" id="A0A516KHI5"/>
<dbReference type="GO" id="GO:0004177">
    <property type="term" value="F:aminopeptidase activity"/>
    <property type="evidence" value="ECO:0007669"/>
    <property type="project" value="UniProtKB-KW"/>
</dbReference>
<dbReference type="SUPFAM" id="SSF55920">
    <property type="entry name" value="Creatinase/aminopeptidase"/>
    <property type="match status" value="1"/>
</dbReference>
<dbReference type="InterPro" id="IPR000587">
    <property type="entry name" value="Creatinase_N"/>
</dbReference>
<dbReference type="Proteomes" id="UP000315215">
    <property type="component" value="Chromosome"/>
</dbReference>
<evidence type="ECO:0000256" key="3">
    <source>
        <dbReference type="ARBA" id="ARBA00022723"/>
    </source>
</evidence>
<feature type="domain" description="Peptidase M24" evidence="7">
    <location>
        <begin position="142"/>
        <end position="344"/>
    </location>
</feature>
<dbReference type="Gene3D" id="3.90.230.10">
    <property type="entry name" value="Creatinase/methionine aminopeptidase superfamily"/>
    <property type="match status" value="1"/>
</dbReference>
<dbReference type="CDD" id="cd01092">
    <property type="entry name" value="APP-like"/>
    <property type="match status" value="1"/>
</dbReference>
<dbReference type="RefSeq" id="WP_143894820.1">
    <property type="nucleotide sequence ID" value="NZ_CP041666.1"/>
</dbReference>
<evidence type="ECO:0000256" key="1">
    <source>
        <dbReference type="ARBA" id="ARBA00001936"/>
    </source>
</evidence>
<dbReference type="FunFam" id="3.90.230.10:FF:000014">
    <property type="entry name" value="Aminopeptidase P family protein"/>
    <property type="match status" value="1"/>
</dbReference>
<name>A0A516KHI5_9BACI</name>
<sequence>MTRVDRLLQHMEAEGIDGAFITSKANIYYYTNYFTDPHERLVALYIDTSGNRLLILPGMEKEDAKHAGWDGDFLAYSDTEDPWAFFETYLEKNPQRIGIEKEQLSVSRYETLTSLFDRTVFEDFTELLNQVRLIKEADEYRLLKEAASLADYGVKVGIESISEGKTELEILAAIEYALKKQGVREMSFSTMVLSGQKTASPHGTPGMKKIEKGDLVLFDLGVVWNGYCSDITRTVAFHHMEDKQKEIYQTVLEAQKKAIDQVQQGFEIGTIDKAARDHIQNAGYGPYFTHRIGHGIGIDVHEFPSLTTSNSLNIRKGMSFTIEPGVYVPGIGGVRIEDEIFVTEKGAELLTSYPKELQIIK</sequence>
<dbReference type="InterPro" id="IPR000994">
    <property type="entry name" value="Pept_M24"/>
</dbReference>
<keyword evidence="9" id="KW-0031">Aminopeptidase</keyword>
<dbReference type="InterPro" id="IPR001131">
    <property type="entry name" value="Peptidase_M24B_aminopep-P_CS"/>
</dbReference>
<proteinExistence type="inferred from homology"/>
<reference evidence="9 10" key="1">
    <citation type="submission" date="2019-07" db="EMBL/GenBank/DDBJ databases">
        <authorList>
            <person name="Li J."/>
        </authorList>
    </citation>
    <scope>NUCLEOTIDE SEQUENCE [LARGE SCALE GENOMIC DNA]</scope>
    <source>
        <strain evidence="9 10">TKL69</strain>
    </source>
</reference>
<dbReference type="PANTHER" id="PTHR46112">
    <property type="entry name" value="AMINOPEPTIDASE"/>
    <property type="match status" value="1"/>
</dbReference>
<keyword evidence="3 6" id="KW-0479">Metal-binding</keyword>
<evidence type="ECO:0000256" key="6">
    <source>
        <dbReference type="RuleBase" id="RU000590"/>
    </source>
</evidence>
<evidence type="ECO:0000313" key="10">
    <source>
        <dbReference type="Proteomes" id="UP000315215"/>
    </source>
</evidence>
<dbReference type="InterPro" id="IPR050659">
    <property type="entry name" value="Peptidase_M24B"/>
</dbReference>
<evidence type="ECO:0000256" key="2">
    <source>
        <dbReference type="ARBA" id="ARBA00008766"/>
    </source>
</evidence>
<dbReference type="PROSITE" id="PS00491">
    <property type="entry name" value="PROLINE_PEPTIDASE"/>
    <property type="match status" value="1"/>
</dbReference>
<evidence type="ECO:0000256" key="4">
    <source>
        <dbReference type="ARBA" id="ARBA00022801"/>
    </source>
</evidence>
<dbReference type="KEGG" id="aqt:FN924_12075"/>
<organism evidence="9 10">
    <name type="scientific">Radiobacillus deserti</name>
    <dbReference type="NCBI Taxonomy" id="2594883"/>
    <lineage>
        <taxon>Bacteria</taxon>
        <taxon>Bacillati</taxon>
        <taxon>Bacillota</taxon>
        <taxon>Bacilli</taxon>
        <taxon>Bacillales</taxon>
        <taxon>Bacillaceae</taxon>
        <taxon>Radiobacillus</taxon>
    </lineage>
</organism>
<dbReference type="PANTHER" id="PTHR46112:SF10">
    <property type="entry name" value="DIPEPTIDASE YKVY-RELATED"/>
    <property type="match status" value="1"/>
</dbReference>
<dbReference type="InterPro" id="IPR029149">
    <property type="entry name" value="Creatin/AminoP/Spt16_N"/>
</dbReference>
<dbReference type="InterPro" id="IPR036005">
    <property type="entry name" value="Creatinase/aminopeptidase-like"/>
</dbReference>
<gene>
    <name evidence="9" type="ORF">FN924_12075</name>
</gene>
<keyword evidence="9" id="KW-0645">Protease</keyword>
<evidence type="ECO:0000259" key="8">
    <source>
        <dbReference type="Pfam" id="PF01321"/>
    </source>
</evidence>
<dbReference type="GO" id="GO:0046872">
    <property type="term" value="F:metal ion binding"/>
    <property type="evidence" value="ECO:0007669"/>
    <property type="project" value="UniProtKB-KW"/>
</dbReference>
<evidence type="ECO:0000256" key="5">
    <source>
        <dbReference type="ARBA" id="ARBA00023211"/>
    </source>
</evidence>
<dbReference type="Pfam" id="PF00557">
    <property type="entry name" value="Peptidase_M24"/>
    <property type="match status" value="1"/>
</dbReference>